<sequence length="295" mass="34299">MVMSMTGFGRGESKTEKYSFTVEIKTINHRYLDINIKLPRRISFLEEWIRQIIKKDILRGRVEVFIKMDMHGQSESKLSLDTELVKNYNEILHTIKKELNIEEEISLSTITRFPDIIKTTENEIDSDEIKIELLSGLNSALRSLKDMRELEGRELVNDINNRLKILSGNIDIIERLSSTVEEDYRQRLKLKMEDILKSFNVQPDEQRLLQEAAIYADKSSITEEIVRFRSHILQLEGITLNSGEAIGRKLDFLIQEMNREANTIGSKSSNIEITSKVVDIKSELEKIREQIQNIE</sequence>
<dbReference type="PANTHER" id="PTHR30636">
    <property type="entry name" value="UPF0701 PROTEIN YICC"/>
    <property type="match status" value="1"/>
</dbReference>
<keyword evidence="2" id="KW-0540">Nuclease</keyword>
<keyword evidence="4" id="KW-0378">Hydrolase</keyword>
<feature type="domain" description="Endoribonuclease YicC-like C-terminal" evidence="7">
    <location>
        <begin position="173"/>
        <end position="295"/>
    </location>
</feature>
<keyword evidence="3" id="KW-0255">Endonuclease</keyword>
<comment type="cofactor">
    <cofactor evidence="1">
        <name>a divalent metal cation</name>
        <dbReference type="ChEBI" id="CHEBI:60240"/>
    </cofactor>
</comment>
<dbReference type="InterPro" id="IPR013551">
    <property type="entry name" value="YicC-like_C"/>
</dbReference>
<protein>
    <submittedName>
        <fullName evidence="8">Uncharacterized protein (TIGR00255 family)</fullName>
    </submittedName>
</protein>
<proteinExistence type="inferred from homology"/>
<dbReference type="InterPro" id="IPR013527">
    <property type="entry name" value="YicC-like_N"/>
</dbReference>
<dbReference type="Pfam" id="PF08340">
    <property type="entry name" value="YicC-like_C"/>
    <property type="match status" value="1"/>
</dbReference>
<evidence type="ECO:0000313" key="8">
    <source>
        <dbReference type="EMBL" id="MBP2026641.1"/>
    </source>
</evidence>
<evidence type="ECO:0000259" key="6">
    <source>
        <dbReference type="Pfam" id="PF03755"/>
    </source>
</evidence>
<evidence type="ECO:0000256" key="5">
    <source>
        <dbReference type="ARBA" id="ARBA00035648"/>
    </source>
</evidence>
<evidence type="ECO:0000256" key="2">
    <source>
        <dbReference type="ARBA" id="ARBA00022722"/>
    </source>
</evidence>
<dbReference type="NCBIfam" id="TIGR00255">
    <property type="entry name" value="YicC/YloC family endoribonuclease"/>
    <property type="match status" value="1"/>
</dbReference>
<evidence type="ECO:0000313" key="9">
    <source>
        <dbReference type="Proteomes" id="UP001314903"/>
    </source>
</evidence>
<comment type="caution">
    <text evidence="8">The sequence shown here is derived from an EMBL/GenBank/DDBJ whole genome shotgun (WGS) entry which is preliminary data.</text>
</comment>
<evidence type="ECO:0000256" key="3">
    <source>
        <dbReference type="ARBA" id="ARBA00022759"/>
    </source>
</evidence>
<dbReference type="PANTHER" id="PTHR30636:SF3">
    <property type="entry name" value="UPF0701 PROTEIN YICC"/>
    <property type="match status" value="1"/>
</dbReference>
<organism evidence="8 9">
    <name type="scientific">Acetoanaerobium pronyense</name>
    <dbReference type="NCBI Taxonomy" id="1482736"/>
    <lineage>
        <taxon>Bacteria</taxon>
        <taxon>Bacillati</taxon>
        <taxon>Bacillota</taxon>
        <taxon>Clostridia</taxon>
        <taxon>Peptostreptococcales</taxon>
        <taxon>Filifactoraceae</taxon>
        <taxon>Acetoanaerobium</taxon>
    </lineage>
</organism>
<dbReference type="InterPro" id="IPR005229">
    <property type="entry name" value="YicC/YloC-like"/>
</dbReference>
<gene>
    <name evidence="8" type="ORF">J2Z35_000430</name>
</gene>
<evidence type="ECO:0000256" key="4">
    <source>
        <dbReference type="ARBA" id="ARBA00022801"/>
    </source>
</evidence>
<evidence type="ECO:0000259" key="7">
    <source>
        <dbReference type="Pfam" id="PF08340"/>
    </source>
</evidence>
<accession>A0ABS4KHP0</accession>
<reference evidence="8 9" key="1">
    <citation type="submission" date="2021-03" db="EMBL/GenBank/DDBJ databases">
        <title>Genomic Encyclopedia of Type Strains, Phase IV (KMG-IV): sequencing the most valuable type-strain genomes for metagenomic binning, comparative biology and taxonomic classification.</title>
        <authorList>
            <person name="Goeker M."/>
        </authorList>
    </citation>
    <scope>NUCLEOTIDE SEQUENCE [LARGE SCALE GENOMIC DNA]</scope>
    <source>
        <strain evidence="8 9">DSM 27512</strain>
    </source>
</reference>
<dbReference type="Proteomes" id="UP001314903">
    <property type="component" value="Unassembled WGS sequence"/>
</dbReference>
<comment type="similarity">
    <text evidence="5">Belongs to the YicC/YloC family.</text>
</comment>
<dbReference type="EMBL" id="JAGGLI010000003">
    <property type="protein sequence ID" value="MBP2026641.1"/>
    <property type="molecule type" value="Genomic_DNA"/>
</dbReference>
<keyword evidence="9" id="KW-1185">Reference proteome</keyword>
<dbReference type="Pfam" id="PF03755">
    <property type="entry name" value="YicC-like_N"/>
    <property type="match status" value="1"/>
</dbReference>
<feature type="domain" description="Endoribonuclease YicC-like N-terminal" evidence="6">
    <location>
        <begin position="3"/>
        <end position="155"/>
    </location>
</feature>
<evidence type="ECO:0000256" key="1">
    <source>
        <dbReference type="ARBA" id="ARBA00001968"/>
    </source>
</evidence>
<name>A0ABS4KHP0_9FIRM</name>
<dbReference type="RefSeq" id="WP_209658890.1">
    <property type="nucleotide sequence ID" value="NZ_JAGGLI010000003.1"/>
</dbReference>